<dbReference type="InterPro" id="IPR011013">
    <property type="entry name" value="Gal_mutarotase_sf_dom"/>
</dbReference>
<dbReference type="Pfam" id="PF10091">
    <property type="entry name" value="Glycoamylase"/>
    <property type="match status" value="1"/>
</dbReference>
<dbReference type="SUPFAM" id="SSF48208">
    <property type="entry name" value="Six-hairpin glycosidases"/>
    <property type="match status" value="1"/>
</dbReference>
<dbReference type="Gene3D" id="2.60.420.10">
    <property type="entry name" value="Maltose phosphorylase, domain 3"/>
    <property type="match status" value="1"/>
</dbReference>
<dbReference type="Gene3D" id="2.70.98.40">
    <property type="entry name" value="Glycoside hydrolase, family 65, N-terminal domain"/>
    <property type="match status" value="2"/>
</dbReference>
<feature type="domain" description="Glycosyl hydrolase 94 supersandwich" evidence="3">
    <location>
        <begin position="190"/>
        <end position="352"/>
    </location>
</feature>
<evidence type="ECO:0000313" key="7">
    <source>
        <dbReference type="Proteomes" id="UP000824262"/>
    </source>
</evidence>
<evidence type="ECO:0008006" key="8">
    <source>
        <dbReference type="Google" id="ProtNLM"/>
    </source>
</evidence>
<dbReference type="SUPFAM" id="SSF74650">
    <property type="entry name" value="Galactose mutarotase-like"/>
    <property type="match status" value="2"/>
</dbReference>
<dbReference type="Proteomes" id="UP000824262">
    <property type="component" value="Unassembled WGS sequence"/>
</dbReference>
<comment type="caution">
    <text evidence="6">The sequence shown here is derived from an EMBL/GenBank/DDBJ whole genome shotgun (WGS) entry which is preliminary data.</text>
</comment>
<dbReference type="GO" id="GO:0030246">
    <property type="term" value="F:carbohydrate binding"/>
    <property type="evidence" value="ECO:0007669"/>
    <property type="project" value="InterPro"/>
</dbReference>
<protein>
    <recommendedName>
        <fullName evidence="8">Cellobiose phosphorylase</fullName>
    </recommendedName>
</protein>
<feature type="domain" description="Glycoamylase-like" evidence="4">
    <location>
        <begin position="23"/>
        <end position="145"/>
    </location>
</feature>
<dbReference type="InterPro" id="IPR019282">
    <property type="entry name" value="Glycoamylase-like_cons_dom"/>
</dbReference>
<evidence type="ECO:0000256" key="2">
    <source>
        <dbReference type="ARBA" id="ARBA00022679"/>
    </source>
</evidence>
<feature type="non-terminal residue" evidence="6">
    <location>
        <position position="1"/>
    </location>
</feature>
<evidence type="ECO:0000259" key="4">
    <source>
        <dbReference type="Pfam" id="PF10091"/>
    </source>
</evidence>
<dbReference type="InterPro" id="IPR008928">
    <property type="entry name" value="6-hairpin_glycosidase_sf"/>
</dbReference>
<dbReference type="Gene3D" id="1.50.10.140">
    <property type="match status" value="1"/>
</dbReference>
<dbReference type="PANTHER" id="PTHR37469:SF2">
    <property type="entry name" value="CELLOBIONIC ACID PHOSPHORYLASE"/>
    <property type="match status" value="1"/>
</dbReference>
<dbReference type="Gene3D" id="1.50.10.10">
    <property type="match status" value="1"/>
</dbReference>
<dbReference type="InterPro" id="IPR052047">
    <property type="entry name" value="GH94_Enzymes"/>
</dbReference>
<reference evidence="6" key="2">
    <citation type="journal article" date="2021" name="PeerJ">
        <title>Extensive microbial diversity within the chicken gut microbiome revealed by metagenomics and culture.</title>
        <authorList>
            <person name="Gilroy R."/>
            <person name="Ravi A."/>
            <person name="Getino M."/>
            <person name="Pursley I."/>
            <person name="Horton D.L."/>
            <person name="Alikhan N.F."/>
            <person name="Baker D."/>
            <person name="Gharbi K."/>
            <person name="Hall N."/>
            <person name="Watson M."/>
            <person name="Adriaenssens E.M."/>
            <person name="Foster-Nyarko E."/>
            <person name="Jarju S."/>
            <person name="Secka A."/>
            <person name="Antonio M."/>
            <person name="Oren A."/>
            <person name="Chaudhuri R.R."/>
            <person name="La Ragione R."/>
            <person name="Hildebrand F."/>
            <person name="Pallen M.J."/>
        </authorList>
    </citation>
    <scope>NUCLEOTIDE SEQUENCE</scope>
    <source>
        <strain evidence="6">ChiBcolR7-354</strain>
    </source>
</reference>
<evidence type="ECO:0000256" key="1">
    <source>
        <dbReference type="ARBA" id="ARBA00022676"/>
    </source>
</evidence>
<feature type="domain" description="Glycosyl hydrolase 94 supersandwich" evidence="3">
    <location>
        <begin position="630"/>
        <end position="674"/>
    </location>
</feature>
<name>A0A9D1CSZ8_9FIRM</name>
<sequence length="1320" mass="142544">ALWESARFCLFAQRRDVDPGQPWGESESAFYSLDGALSYRYKAHGCTALALKRGMGADTVTAPYASYLALCVSPEEAVKNLRRFESFGAEGRFGPYEAVDFTPSRCPEGGKVVRCVMAHHLGMSITAAANCLLGNIMVKRFMSSPEMRAFEPLLAEKTSPRAVTLRPGRDEPPAKPGRGEDTVYEIRGAAADAARPGICLLSNGVYSIMLTETGLSLAVSGGAGVYLGVENPLTGPAGMTVKLAARGASTNLLPQPGAEGGLKFEHIFTGSCAAFEGRGEDFESRVAVSVAAAAPAGLWEVNLRGAAPEGELVFEFVPVLARISNYVNHPAFYRLGMRAEASGTALFITRLPRGETGPLCLCVLSDAECSCRANEDGEPLGWLNRARVTLRAPVSPGADGAWNMRLAIAVGEDRESALASARAALDMRPEDFADIPGELAEHGGFSGRDIERAMELGAAIAFPRSRSELAPAPEGLWKYGISGDLPVVCAHLNSLAQREAARSLIRRHALLRACGLLSDLVFITGDGGNYMRPLSRAVAELLAECGLEGLAAAKGGVHTAELPALEIERAAAAEAVLAEGGEVRLEPPCAAVKAAGPEAYPPLPRRRAGKTAMPECEWLPDGSFAFSTRGKLPPRCWTHMLSNGSFGYLAADSGLGCMWHENARMRRINDWVNDDLAISGPETLEMEHNGRRVSLFADADGIDCRVTCAFGFARWEKCGAAVTAFVPPETDARILIIERAGGPVYWKTSLTLAENSRGARCVTARFENGRFAASSPLWDGGGVSAAFSRQPERWTCDEAAWLAGRAEGESGPGLLPCFAAAFPPGELVIAFSTDPALAAELSDPARARAELERTAERWKNTLSRLHVKTPDEELDRFLNGWAAYQALSCRLMGRTSLYQSGGAYGFRDQLQDAVNMILIDPSIARGRILDCCRRQYEAGDVMHWWHPEGGSARGVRTRCSDDYLWLPWAAAEYVSKTGNRAILDETAPFLRSEPLAAHEHSRYERPESTAEKYTVLEHCRRALALYKTRGSGAHGLPLILDGDWNDGFDAVGRGGRGESVWLAWFYAHTARAFSELLPDEEAAELRAGAAEAAKAAMAAWDGEWYLRGWYDDGKPLGSRASRGCKIDAIAQAWAAMDPDVPPERKNAALDAAISELFDEKTPLLKLFTPPFGPDGDSAGYINSYGPGFRENGGQYTHGALWLALACLKNGRTEDGLRLLHAAIPRADVRYGAEPYAVPADVSAAPERYGEAGWTWYTGSAGWLFRTAAEELLGLRLEGGEIRFEPNVPQSWDGFEAVWTDGGGQEHRYQFTNNLPTGEEN</sequence>
<dbReference type="Pfam" id="PF06165">
    <property type="entry name" value="GH94_b-supersand"/>
    <property type="match status" value="2"/>
</dbReference>
<evidence type="ECO:0000259" key="3">
    <source>
        <dbReference type="Pfam" id="PF06165"/>
    </source>
</evidence>
<dbReference type="GO" id="GO:0005975">
    <property type="term" value="P:carbohydrate metabolic process"/>
    <property type="evidence" value="ECO:0007669"/>
    <property type="project" value="InterPro"/>
</dbReference>
<keyword evidence="2" id="KW-0808">Transferase</keyword>
<dbReference type="InterPro" id="IPR033432">
    <property type="entry name" value="GH94_catalytic"/>
</dbReference>
<dbReference type="InterPro" id="IPR037018">
    <property type="entry name" value="GH65_N"/>
</dbReference>
<keyword evidence="1" id="KW-0328">Glycosyltransferase</keyword>
<dbReference type="EMBL" id="DVGA01000081">
    <property type="protein sequence ID" value="HIQ79146.1"/>
    <property type="molecule type" value="Genomic_DNA"/>
</dbReference>
<dbReference type="InterPro" id="IPR012341">
    <property type="entry name" value="6hp_glycosidase-like_sf"/>
</dbReference>
<organism evidence="6 7">
    <name type="scientific">Candidatus Scatomorpha intestinavium</name>
    <dbReference type="NCBI Taxonomy" id="2840922"/>
    <lineage>
        <taxon>Bacteria</taxon>
        <taxon>Bacillati</taxon>
        <taxon>Bacillota</taxon>
        <taxon>Clostridia</taxon>
        <taxon>Eubacteriales</taxon>
        <taxon>Candidatus Scatomorpha</taxon>
    </lineage>
</organism>
<accession>A0A9D1CSZ8</accession>
<evidence type="ECO:0000259" key="5">
    <source>
        <dbReference type="Pfam" id="PF17167"/>
    </source>
</evidence>
<dbReference type="InterPro" id="IPR010383">
    <property type="entry name" value="Glyco_hydrolase_94_b-supersand"/>
</dbReference>
<reference evidence="6" key="1">
    <citation type="submission" date="2020-10" db="EMBL/GenBank/DDBJ databases">
        <authorList>
            <person name="Gilroy R."/>
        </authorList>
    </citation>
    <scope>NUCLEOTIDE SEQUENCE</scope>
    <source>
        <strain evidence="6">ChiBcolR7-354</strain>
    </source>
</reference>
<dbReference type="Pfam" id="PF17167">
    <property type="entry name" value="Glyco_hydro_94"/>
    <property type="match status" value="1"/>
</dbReference>
<dbReference type="GO" id="GO:0016757">
    <property type="term" value="F:glycosyltransferase activity"/>
    <property type="evidence" value="ECO:0007669"/>
    <property type="project" value="UniProtKB-KW"/>
</dbReference>
<proteinExistence type="predicted"/>
<gene>
    <name evidence="6" type="ORF">IAB77_07800</name>
</gene>
<evidence type="ECO:0000313" key="6">
    <source>
        <dbReference type="EMBL" id="HIQ79146.1"/>
    </source>
</evidence>
<dbReference type="PANTHER" id="PTHR37469">
    <property type="entry name" value="CELLOBIONIC ACID PHOSPHORYLASE-RELATED"/>
    <property type="match status" value="1"/>
</dbReference>
<feature type="domain" description="Glycosyl hydrolase 94 catalytic" evidence="5">
    <location>
        <begin position="858"/>
        <end position="1273"/>
    </location>
</feature>